<sequence length="101" mass="11295">MAVRPRAFAPNRFGSRHTACHHLHLSLLRCRKVNGRFVRPWGRRASGHALRRIIRMIAGVMGLHTVAEFVETAPVARALRRIGVGLGQGFGLHRPEDWVSG</sequence>
<protein>
    <recommendedName>
        <fullName evidence="1">EAL domain-containing protein</fullName>
    </recommendedName>
</protein>
<organism evidence="2 3">
    <name type="scientific">Sediminicurvatus halobius</name>
    <dbReference type="NCBI Taxonomy" id="2182432"/>
    <lineage>
        <taxon>Bacteria</taxon>
        <taxon>Pseudomonadati</taxon>
        <taxon>Pseudomonadota</taxon>
        <taxon>Gammaproteobacteria</taxon>
        <taxon>Chromatiales</taxon>
        <taxon>Ectothiorhodospiraceae</taxon>
        <taxon>Sediminicurvatus</taxon>
    </lineage>
</organism>
<dbReference type="OrthoDB" id="9762141at2"/>
<dbReference type="InterPro" id="IPR001633">
    <property type="entry name" value="EAL_dom"/>
</dbReference>
<proteinExistence type="predicted"/>
<dbReference type="InterPro" id="IPR035919">
    <property type="entry name" value="EAL_sf"/>
</dbReference>
<dbReference type="EMBL" id="QFFI01000007">
    <property type="protein sequence ID" value="PWG64137.1"/>
    <property type="molecule type" value="Genomic_DNA"/>
</dbReference>
<dbReference type="Gene3D" id="3.20.20.450">
    <property type="entry name" value="EAL domain"/>
    <property type="match status" value="1"/>
</dbReference>
<accession>A0A2U2N4Y7</accession>
<evidence type="ECO:0000259" key="1">
    <source>
        <dbReference type="PROSITE" id="PS50883"/>
    </source>
</evidence>
<comment type="caution">
    <text evidence="2">The sequence shown here is derived from an EMBL/GenBank/DDBJ whole genome shotgun (WGS) entry which is preliminary data.</text>
</comment>
<dbReference type="AlphaFoldDB" id="A0A2U2N4Y7"/>
<dbReference type="Proteomes" id="UP000245474">
    <property type="component" value="Unassembled WGS sequence"/>
</dbReference>
<name>A0A2U2N4Y7_9GAMM</name>
<evidence type="ECO:0000313" key="3">
    <source>
        <dbReference type="Proteomes" id="UP000245474"/>
    </source>
</evidence>
<feature type="domain" description="EAL" evidence="1">
    <location>
        <begin position="1"/>
        <end position="101"/>
    </location>
</feature>
<keyword evidence="3" id="KW-1185">Reference proteome</keyword>
<dbReference type="Pfam" id="PF00563">
    <property type="entry name" value="EAL"/>
    <property type="match status" value="1"/>
</dbReference>
<evidence type="ECO:0000313" key="2">
    <source>
        <dbReference type="EMBL" id="PWG64137.1"/>
    </source>
</evidence>
<reference evidence="2 3" key="1">
    <citation type="submission" date="2018-05" db="EMBL/GenBank/DDBJ databases">
        <title>Spiribacter halobius sp. nov., a moderately halophilic bacterium isolated from marine solar saltern.</title>
        <authorList>
            <person name="Zheng W.-S."/>
            <person name="Lu D.-C."/>
            <person name="Du Z.-J."/>
        </authorList>
    </citation>
    <scope>NUCLEOTIDE SEQUENCE [LARGE SCALE GENOMIC DNA]</scope>
    <source>
        <strain evidence="2 3">E85</strain>
    </source>
</reference>
<gene>
    <name evidence="2" type="ORF">DEM34_06465</name>
</gene>
<dbReference type="SUPFAM" id="SSF141868">
    <property type="entry name" value="EAL domain-like"/>
    <property type="match status" value="1"/>
</dbReference>
<dbReference type="PROSITE" id="PS50883">
    <property type="entry name" value="EAL"/>
    <property type="match status" value="1"/>
</dbReference>